<accession>A0A0D1EBR1</accession>
<keyword evidence="3" id="KW-1185">Reference proteome</keyword>
<comment type="caution">
    <text evidence="2">The sequence shown here is derived from an EMBL/GenBank/DDBJ whole genome shotgun (WGS) entry which is preliminary data.</text>
</comment>
<feature type="signal peptide" evidence="1">
    <location>
        <begin position="1"/>
        <end position="21"/>
    </location>
</feature>
<dbReference type="AlphaFoldDB" id="A0A0D1EBR1"/>
<dbReference type="STRING" id="935700.jaqu_31010"/>
<sequence length="85" mass="9042">MKTIMTTAVLSLALAGAPAFAQSMGQGYDMLIASLESELASYGYTTEQLDGLRLSQIAELRLLFDQDSTPSQSQVDVIIANPGSE</sequence>
<dbReference type="PATRIC" id="fig|935700.4.peg.3203"/>
<reference evidence="2 3" key="1">
    <citation type="submission" date="2015-02" db="EMBL/GenBank/DDBJ databases">
        <title>Genome Sequence of Jannaschia aquimarina DSM28248, a member of the Roseobacter clade.</title>
        <authorList>
            <person name="Voget S."/>
            <person name="Daniel R."/>
        </authorList>
    </citation>
    <scope>NUCLEOTIDE SEQUENCE [LARGE SCALE GENOMIC DNA]</scope>
    <source>
        <strain evidence="2 3">GSW-M26</strain>
    </source>
</reference>
<gene>
    <name evidence="2" type="ORF">jaqu_31010</name>
</gene>
<protein>
    <submittedName>
        <fullName evidence="2">Uncharacterized protein</fullName>
    </submittedName>
</protein>
<evidence type="ECO:0000313" key="3">
    <source>
        <dbReference type="Proteomes" id="UP000032232"/>
    </source>
</evidence>
<dbReference type="RefSeq" id="WP_141134419.1">
    <property type="nucleotide sequence ID" value="NZ_FZPF01000030.1"/>
</dbReference>
<evidence type="ECO:0000313" key="2">
    <source>
        <dbReference type="EMBL" id="KIT15174.1"/>
    </source>
</evidence>
<evidence type="ECO:0000256" key="1">
    <source>
        <dbReference type="SAM" id="SignalP"/>
    </source>
</evidence>
<dbReference type="EMBL" id="JYFE01000057">
    <property type="protein sequence ID" value="KIT15174.1"/>
    <property type="molecule type" value="Genomic_DNA"/>
</dbReference>
<name>A0A0D1EBR1_9RHOB</name>
<feature type="chain" id="PRO_5002240797" evidence="1">
    <location>
        <begin position="22"/>
        <end position="85"/>
    </location>
</feature>
<keyword evidence="1" id="KW-0732">Signal</keyword>
<dbReference type="Proteomes" id="UP000032232">
    <property type="component" value="Unassembled WGS sequence"/>
</dbReference>
<proteinExistence type="predicted"/>
<organism evidence="2 3">
    <name type="scientific">Jannaschia aquimarina</name>
    <dbReference type="NCBI Taxonomy" id="935700"/>
    <lineage>
        <taxon>Bacteria</taxon>
        <taxon>Pseudomonadati</taxon>
        <taxon>Pseudomonadota</taxon>
        <taxon>Alphaproteobacteria</taxon>
        <taxon>Rhodobacterales</taxon>
        <taxon>Roseobacteraceae</taxon>
        <taxon>Jannaschia</taxon>
    </lineage>
</organism>